<dbReference type="CDD" id="cd02440">
    <property type="entry name" value="AdoMet_MTases"/>
    <property type="match status" value="1"/>
</dbReference>
<sequence length="211" mass="22603">MTDLNREAVLKVYRGYAPLYDLLFGRLLEAGRAAMAAHVPADAQRLLEVGVGTGLALPRYPRSAQIVGLDLSPDMLARARARVRDGGLQDHTGQAPALLCADAEQLPFKDASFDCITLPYVLSVTPNPARLLAELRRVCRTGGRVLILNHFSGAGVWGGAERLLAGLAHRVGFNSRLPISVLDQPGWTLAALRSVNLLGLSKLAVLSHDPA</sequence>
<evidence type="ECO:0000259" key="1">
    <source>
        <dbReference type="Pfam" id="PF08241"/>
    </source>
</evidence>
<dbReference type="STRING" id="265719.SAMN04488509_101246"/>
<feature type="domain" description="Methyltransferase type 11" evidence="1">
    <location>
        <begin position="47"/>
        <end position="147"/>
    </location>
</feature>
<dbReference type="SUPFAM" id="SSF53335">
    <property type="entry name" value="S-adenosyl-L-methionine-dependent methyltransferases"/>
    <property type="match status" value="1"/>
</dbReference>
<accession>A0A1G6S1J7</accession>
<proteinExistence type="predicted"/>
<keyword evidence="2" id="KW-0489">Methyltransferase</keyword>
<dbReference type="GO" id="GO:0008757">
    <property type="term" value="F:S-adenosylmethionine-dependent methyltransferase activity"/>
    <property type="evidence" value="ECO:0007669"/>
    <property type="project" value="InterPro"/>
</dbReference>
<dbReference type="InterPro" id="IPR029063">
    <property type="entry name" value="SAM-dependent_MTases_sf"/>
</dbReference>
<reference evidence="2 3" key="1">
    <citation type="submission" date="2016-10" db="EMBL/GenBank/DDBJ databases">
        <authorList>
            <person name="de Groot N.N."/>
        </authorList>
    </citation>
    <scope>NUCLEOTIDE SEQUENCE [LARGE SCALE GENOMIC DNA]</scope>
    <source>
        <strain evidence="2 3">DSM 16957</strain>
    </source>
</reference>
<dbReference type="Pfam" id="PF08241">
    <property type="entry name" value="Methyltransf_11"/>
    <property type="match status" value="1"/>
</dbReference>
<dbReference type="Gene3D" id="3.40.50.150">
    <property type="entry name" value="Vaccinia Virus protein VP39"/>
    <property type="match status" value="1"/>
</dbReference>
<keyword evidence="3" id="KW-1185">Reference proteome</keyword>
<dbReference type="InterPro" id="IPR050508">
    <property type="entry name" value="Methyltransf_Superfamily"/>
</dbReference>
<dbReference type="Proteomes" id="UP000199603">
    <property type="component" value="Unassembled WGS sequence"/>
</dbReference>
<dbReference type="AlphaFoldDB" id="A0A1G6S1J7"/>
<dbReference type="GO" id="GO:0032259">
    <property type="term" value="P:methylation"/>
    <property type="evidence" value="ECO:0007669"/>
    <property type="project" value="UniProtKB-KW"/>
</dbReference>
<dbReference type="OrthoDB" id="9808140at2"/>
<dbReference type="PANTHER" id="PTHR42912">
    <property type="entry name" value="METHYLTRANSFERASE"/>
    <property type="match status" value="1"/>
</dbReference>
<organism evidence="2 3">
    <name type="scientific">Aquimonas voraii</name>
    <dbReference type="NCBI Taxonomy" id="265719"/>
    <lineage>
        <taxon>Bacteria</taxon>
        <taxon>Pseudomonadati</taxon>
        <taxon>Pseudomonadota</taxon>
        <taxon>Gammaproteobacteria</taxon>
        <taxon>Lysobacterales</taxon>
        <taxon>Lysobacteraceae</taxon>
        <taxon>Aquimonas</taxon>
    </lineage>
</organism>
<dbReference type="EMBL" id="FNAG01000001">
    <property type="protein sequence ID" value="SDD10708.1"/>
    <property type="molecule type" value="Genomic_DNA"/>
</dbReference>
<evidence type="ECO:0000313" key="3">
    <source>
        <dbReference type="Proteomes" id="UP000199603"/>
    </source>
</evidence>
<gene>
    <name evidence="2" type="ORF">SAMN04488509_101246</name>
</gene>
<dbReference type="RefSeq" id="WP_143006512.1">
    <property type="nucleotide sequence ID" value="NZ_FNAG01000001.1"/>
</dbReference>
<evidence type="ECO:0000313" key="2">
    <source>
        <dbReference type="EMBL" id="SDD10708.1"/>
    </source>
</evidence>
<protein>
    <submittedName>
        <fullName evidence="2">Phosphatidylethanolamine N-methyltransferase /phosphatidyl-N-methylethanolamine N-methyltransferase</fullName>
    </submittedName>
</protein>
<keyword evidence="2" id="KW-0808">Transferase</keyword>
<name>A0A1G6S1J7_9GAMM</name>
<dbReference type="InterPro" id="IPR013216">
    <property type="entry name" value="Methyltransf_11"/>
</dbReference>